<dbReference type="RefSeq" id="YP_009449079.1">
    <property type="nucleotide sequence ID" value="NC_036594.1"/>
</dbReference>
<sequence>MDNKNISQFLESVGLVPSSNIMNTLYKILDEYVNSELILDFMSEDDYNEF</sequence>
<dbReference type="Proteomes" id="UP000236316">
    <property type="component" value="Segment"/>
</dbReference>
<accession>A0A2I2L5H4</accession>
<evidence type="ECO:0000313" key="1">
    <source>
        <dbReference type="EMBL" id="SNW62777.1"/>
    </source>
</evidence>
<gene>
    <name evidence="1" type="ORF">ORPV_873</name>
</gene>
<reference evidence="1" key="1">
    <citation type="submission" date="2017-08" db="EMBL/GenBank/DDBJ databases">
        <authorList>
            <consortium name="Urmite Genomes"/>
        </authorList>
    </citation>
    <scope>NUCLEOTIDE SEQUENCE [LARGE SCALE GENOMIC DNA]</scope>
    <source>
        <strain evidence="1">IHUMI-LCC2</strain>
    </source>
</reference>
<dbReference type="EMBL" id="LT906555">
    <property type="protein sequence ID" value="SNW62777.1"/>
    <property type="molecule type" value="Genomic_DNA"/>
</dbReference>
<organism evidence="1">
    <name type="scientific">Orpheovirus IHUMI-LCC2</name>
    <dbReference type="NCBI Taxonomy" id="2023057"/>
    <lineage>
        <taxon>Viruses</taxon>
        <taxon>Varidnaviria</taxon>
        <taxon>Bamfordvirae</taxon>
        <taxon>Nucleocytoviricota</taxon>
        <taxon>Megaviricetes</taxon>
        <taxon>Pimascovirales</taxon>
        <taxon>Ocovirineae</taxon>
        <taxon>Orpheoviridae</taxon>
        <taxon>Alphaorpheovirus</taxon>
        <taxon>Alphaorpheovirus massiliense</taxon>
    </lineage>
</organism>
<proteinExistence type="predicted"/>
<dbReference type="GeneID" id="35382709"/>
<protein>
    <submittedName>
        <fullName evidence="1">Uncharacterized protein</fullName>
    </submittedName>
</protein>
<dbReference type="KEGG" id="vg:35382709"/>
<name>A0A2I2L5H4_9VIRU</name>
<keyword evidence="2" id="KW-1185">Reference proteome</keyword>
<evidence type="ECO:0000313" key="2">
    <source>
        <dbReference type="Proteomes" id="UP000236316"/>
    </source>
</evidence>